<name>A0A813D6R5_POLGL</name>
<keyword evidence="3" id="KW-1185">Reference proteome</keyword>
<evidence type="ECO:0000313" key="3">
    <source>
        <dbReference type="Proteomes" id="UP000654075"/>
    </source>
</evidence>
<sequence>MTKKSGRYKPGARAVARSVKQDDLKWQIKLQEDKRAAQEVDKSTEETCAVEKSMAEAVKAEKIMGEKCKLAEKKIEENERKTEEVKNRAAQAVEKTTAEKRVLLRKVEDEEEAYKRCEARRLLADKQRQVALTNNEALLIENSCLKKRLSKLAPAAPPSWVA</sequence>
<dbReference type="AlphaFoldDB" id="A0A813D6R5"/>
<evidence type="ECO:0000256" key="1">
    <source>
        <dbReference type="SAM" id="Coils"/>
    </source>
</evidence>
<dbReference type="EMBL" id="CAJNNV010000379">
    <property type="protein sequence ID" value="CAE8582405.1"/>
    <property type="molecule type" value="Genomic_DNA"/>
</dbReference>
<protein>
    <submittedName>
        <fullName evidence="2">Uncharacterized protein</fullName>
    </submittedName>
</protein>
<accession>A0A813D6R5</accession>
<dbReference type="Proteomes" id="UP000654075">
    <property type="component" value="Unassembled WGS sequence"/>
</dbReference>
<feature type="coiled-coil region" evidence="1">
    <location>
        <begin position="68"/>
        <end position="120"/>
    </location>
</feature>
<keyword evidence="1" id="KW-0175">Coiled coil</keyword>
<organism evidence="2 3">
    <name type="scientific">Polarella glacialis</name>
    <name type="common">Dinoflagellate</name>
    <dbReference type="NCBI Taxonomy" id="89957"/>
    <lineage>
        <taxon>Eukaryota</taxon>
        <taxon>Sar</taxon>
        <taxon>Alveolata</taxon>
        <taxon>Dinophyceae</taxon>
        <taxon>Suessiales</taxon>
        <taxon>Suessiaceae</taxon>
        <taxon>Polarella</taxon>
    </lineage>
</organism>
<proteinExistence type="predicted"/>
<gene>
    <name evidence="2" type="ORF">PGLA1383_LOCUS1402</name>
</gene>
<reference evidence="2" key="1">
    <citation type="submission" date="2021-02" db="EMBL/GenBank/DDBJ databases">
        <authorList>
            <person name="Dougan E. K."/>
            <person name="Rhodes N."/>
            <person name="Thang M."/>
            <person name="Chan C."/>
        </authorList>
    </citation>
    <scope>NUCLEOTIDE SEQUENCE</scope>
</reference>
<comment type="caution">
    <text evidence="2">The sequence shown here is derived from an EMBL/GenBank/DDBJ whole genome shotgun (WGS) entry which is preliminary data.</text>
</comment>
<evidence type="ECO:0000313" key="2">
    <source>
        <dbReference type="EMBL" id="CAE8582405.1"/>
    </source>
</evidence>